<evidence type="ECO:0008006" key="4">
    <source>
        <dbReference type="Google" id="ProtNLM"/>
    </source>
</evidence>
<evidence type="ECO:0000313" key="2">
    <source>
        <dbReference type="EMBL" id="CUO38163.1"/>
    </source>
</evidence>
<proteinExistence type="predicted"/>
<sequence>MRNLWILTRFLLKSGPGKSNQKSGKKKAFSDGGRIVVYLLLGVCLLPVSVLLFLLGYSGYTFLQPLGLETLLIEFVCAIGMMVIFFYGLPLFLSEYYMDSDLVKLLPLPFTPAQIVGAKGFCCLLNEYYLIVLLFFPFLLGYGISAKMGIFYWINMILACLIFPVVPLVYAAVLTMLVMRLFKNIRNKDFLSYLGFAASLIFAIGINVFSRSIGNFEMQDIMNLMESQKGTLRAFRTIFPNLPLMTGSLADASFLKMILYIATTAVILAVFFALAWKIYLPAVLGMSETTSEKRILSKEEVTRTVKSKNPVRTYAMIEWKKLYRTPAWFMNCVLMPLIWPVFMLGIALISIISSLGMAKTTGLWNRLVADGTIFRLLKGELPVAVAVLTAAGIAVMTSMFCVISATAMSRKGSEYIYMKCIPMSYHDQIRAMLVSGILISLLGTLPYALVLNMIAVVFGLHPATLLYTTAITVLFTLFVNYEQLLFDLAFPKLNWENETAAIKSNNRSLISVLIDLTVGAILIGAGYLLYGKLHLNIHITTSVMILLTAVLTFAMRTALFKWGVQVMEHLESA</sequence>
<feature type="transmembrane region" description="Helical" evidence="1">
    <location>
        <begin position="35"/>
        <end position="60"/>
    </location>
</feature>
<dbReference type="InterPro" id="IPR031599">
    <property type="entry name" value="ABC_tran_2"/>
</dbReference>
<dbReference type="Pfam" id="PF16949">
    <property type="entry name" value="ABC_tran_2"/>
    <property type="match status" value="1"/>
</dbReference>
<reference evidence="2 3" key="1">
    <citation type="submission" date="2015-09" db="EMBL/GenBank/DDBJ databases">
        <authorList>
            <consortium name="Pathogen Informatics"/>
        </authorList>
    </citation>
    <scope>NUCLEOTIDE SEQUENCE [LARGE SCALE GENOMIC DNA]</scope>
    <source>
        <strain evidence="2 3">2789STDY5608849</strain>
    </source>
</reference>
<evidence type="ECO:0000256" key="1">
    <source>
        <dbReference type="SAM" id="Phobius"/>
    </source>
</evidence>
<feature type="transmembrane region" description="Helical" evidence="1">
    <location>
        <begin position="257"/>
        <end position="276"/>
    </location>
</feature>
<feature type="transmembrane region" description="Helical" evidence="1">
    <location>
        <begin position="150"/>
        <end position="178"/>
    </location>
</feature>
<feature type="transmembrane region" description="Helical" evidence="1">
    <location>
        <begin position="72"/>
        <end position="93"/>
    </location>
</feature>
<dbReference type="Proteomes" id="UP000095706">
    <property type="component" value="Unassembled WGS sequence"/>
</dbReference>
<keyword evidence="1" id="KW-0472">Membrane</keyword>
<organism evidence="2 3">
    <name type="scientific">Fusicatenibacter saccharivorans</name>
    <dbReference type="NCBI Taxonomy" id="1150298"/>
    <lineage>
        <taxon>Bacteria</taxon>
        <taxon>Bacillati</taxon>
        <taxon>Bacillota</taxon>
        <taxon>Clostridia</taxon>
        <taxon>Lachnospirales</taxon>
        <taxon>Lachnospiraceae</taxon>
        <taxon>Fusicatenibacter</taxon>
    </lineage>
</organism>
<protein>
    <recommendedName>
        <fullName evidence="4">ABC-2 type transport system permease protein</fullName>
    </recommendedName>
</protein>
<feature type="transmembrane region" description="Helical" evidence="1">
    <location>
        <begin position="429"/>
        <end position="458"/>
    </location>
</feature>
<feature type="transmembrane region" description="Helical" evidence="1">
    <location>
        <begin position="383"/>
        <end position="408"/>
    </location>
</feature>
<dbReference type="RefSeq" id="WP_055227821.1">
    <property type="nucleotide sequence ID" value="NZ_CYYV01000008.1"/>
</dbReference>
<keyword evidence="1" id="KW-0812">Transmembrane</keyword>
<feature type="transmembrane region" description="Helical" evidence="1">
    <location>
        <begin position="535"/>
        <end position="555"/>
    </location>
</feature>
<gene>
    <name evidence="2" type="ORF">ERS852406_01848</name>
</gene>
<feature type="transmembrane region" description="Helical" evidence="1">
    <location>
        <begin position="509"/>
        <end position="529"/>
    </location>
</feature>
<feature type="transmembrane region" description="Helical" evidence="1">
    <location>
        <begin position="328"/>
        <end position="352"/>
    </location>
</feature>
<evidence type="ECO:0000313" key="3">
    <source>
        <dbReference type="Proteomes" id="UP000095706"/>
    </source>
</evidence>
<keyword evidence="1" id="KW-1133">Transmembrane helix</keyword>
<feature type="transmembrane region" description="Helical" evidence="1">
    <location>
        <begin position="190"/>
        <end position="209"/>
    </location>
</feature>
<dbReference type="AlphaFoldDB" id="A0A174EK49"/>
<dbReference type="EMBL" id="CYYV01000008">
    <property type="protein sequence ID" value="CUO38163.1"/>
    <property type="molecule type" value="Genomic_DNA"/>
</dbReference>
<feature type="transmembrane region" description="Helical" evidence="1">
    <location>
        <begin position="128"/>
        <end position="144"/>
    </location>
</feature>
<accession>A0A174EK49</accession>
<name>A0A174EK49_9FIRM</name>
<feature type="transmembrane region" description="Helical" evidence="1">
    <location>
        <begin position="464"/>
        <end position="488"/>
    </location>
</feature>